<keyword evidence="1" id="KW-1185">Reference proteome</keyword>
<organism evidence="1 2">
    <name type="scientific">Bactrocera dorsalis</name>
    <name type="common">Oriental fruit fly</name>
    <name type="synonym">Dacus dorsalis</name>
    <dbReference type="NCBI Taxonomy" id="27457"/>
    <lineage>
        <taxon>Eukaryota</taxon>
        <taxon>Metazoa</taxon>
        <taxon>Ecdysozoa</taxon>
        <taxon>Arthropoda</taxon>
        <taxon>Hexapoda</taxon>
        <taxon>Insecta</taxon>
        <taxon>Pterygota</taxon>
        <taxon>Neoptera</taxon>
        <taxon>Endopterygota</taxon>
        <taxon>Diptera</taxon>
        <taxon>Brachycera</taxon>
        <taxon>Muscomorpha</taxon>
        <taxon>Tephritoidea</taxon>
        <taxon>Tephritidae</taxon>
        <taxon>Bactrocera</taxon>
        <taxon>Bactrocera</taxon>
    </lineage>
</organism>
<dbReference type="OrthoDB" id="7897297at2759"/>
<reference evidence="2" key="1">
    <citation type="submission" date="2025-08" db="UniProtKB">
        <authorList>
            <consortium name="RefSeq"/>
        </authorList>
    </citation>
    <scope>IDENTIFICATION</scope>
    <source>
        <tissue evidence="2">Adult</tissue>
    </source>
</reference>
<sequence>MSENKDLVEINLNTTNSKLLEKGSSYNNNMSLFHFKDRSSATNSTIPYKQGLSLTDSQGGAHKGASNVLHSIFSGSIEFVPNAYRSPTDLSCLRQMYCPDCEQRLHIDTISYDRLLYCCLPIFPFKCLYKRAIDRRQSGNKVICKRCGGNLGYWKQK</sequence>
<dbReference type="GeneID" id="105233679"/>
<dbReference type="KEGG" id="bdr:105233679"/>
<dbReference type="AlphaFoldDB" id="A0A6I9VK15"/>
<proteinExistence type="predicted"/>
<dbReference type="InParanoid" id="A0A6I9VK15"/>
<protein>
    <submittedName>
        <fullName evidence="2">Uncharacterized protein LOC105233679</fullName>
    </submittedName>
</protein>
<dbReference type="Proteomes" id="UP001652620">
    <property type="component" value="Chromosome 3"/>
</dbReference>
<evidence type="ECO:0000313" key="1">
    <source>
        <dbReference type="Proteomes" id="UP001652620"/>
    </source>
</evidence>
<accession>A0A6I9VK15</accession>
<dbReference type="RefSeq" id="XP_011214116.2">
    <property type="nucleotide sequence ID" value="XM_011215814.3"/>
</dbReference>
<gene>
    <name evidence="2" type="primary">LOC105233679</name>
</gene>
<evidence type="ECO:0000313" key="2">
    <source>
        <dbReference type="RefSeq" id="XP_011214116.2"/>
    </source>
</evidence>
<name>A0A6I9VK15_BACDO</name>